<feature type="domain" description="Calx-beta" evidence="6">
    <location>
        <begin position="1416"/>
        <end position="1517"/>
    </location>
</feature>
<evidence type="ECO:0000313" key="7">
    <source>
        <dbReference type="EMBL" id="AVP96865.1"/>
    </source>
</evidence>
<dbReference type="SMART" id="SM00237">
    <property type="entry name" value="Calx_beta"/>
    <property type="match status" value="10"/>
</dbReference>
<feature type="domain" description="Calx-beta" evidence="6">
    <location>
        <begin position="1642"/>
        <end position="1744"/>
    </location>
</feature>
<feature type="domain" description="Calx-beta" evidence="6">
    <location>
        <begin position="955"/>
        <end position="1063"/>
    </location>
</feature>
<keyword evidence="5" id="KW-0812">Transmembrane</keyword>
<dbReference type="GO" id="GO:0007154">
    <property type="term" value="P:cell communication"/>
    <property type="evidence" value="ECO:0007669"/>
    <property type="project" value="InterPro"/>
</dbReference>
<feature type="domain" description="Calx-beta" evidence="6">
    <location>
        <begin position="1302"/>
        <end position="1403"/>
    </location>
</feature>
<keyword evidence="8" id="KW-1185">Reference proteome</keyword>
<dbReference type="SMART" id="SM00710">
    <property type="entry name" value="PbH1"/>
    <property type="match status" value="7"/>
</dbReference>
<evidence type="ECO:0000256" key="3">
    <source>
        <dbReference type="ARBA" id="ARBA00022837"/>
    </source>
</evidence>
<dbReference type="Proteomes" id="UP000241074">
    <property type="component" value="Chromosome"/>
</dbReference>
<keyword evidence="3" id="KW-0106">Calcium</keyword>
<feature type="domain" description="Calx-beta" evidence="6">
    <location>
        <begin position="739"/>
        <end position="837"/>
    </location>
</feature>
<reference evidence="7 8" key="1">
    <citation type="submission" date="2018-03" db="EMBL/GenBank/DDBJ databases">
        <title>Ahniella affigens gen. nov., sp. nov., a gammaproteobacterium isolated from sandy soil near a stream.</title>
        <authorList>
            <person name="Ko Y."/>
            <person name="Kim J.-H."/>
        </authorList>
    </citation>
    <scope>NUCLEOTIDE SEQUENCE [LARGE SCALE GENOMIC DNA]</scope>
    <source>
        <strain evidence="7 8">D13</strain>
    </source>
</reference>
<dbReference type="Gene3D" id="2.60.40.2030">
    <property type="match status" value="10"/>
</dbReference>
<keyword evidence="2" id="KW-0677">Repeat</keyword>
<keyword evidence="4" id="KW-0406">Ion transport</keyword>
<feature type="domain" description="Calx-beta" evidence="6">
    <location>
        <begin position="851"/>
        <end position="952"/>
    </location>
</feature>
<evidence type="ECO:0000256" key="5">
    <source>
        <dbReference type="SAM" id="Phobius"/>
    </source>
</evidence>
<feature type="domain" description="Calx-beta" evidence="6">
    <location>
        <begin position="1529"/>
        <end position="1630"/>
    </location>
</feature>
<dbReference type="GO" id="GO:0016020">
    <property type="term" value="C:membrane"/>
    <property type="evidence" value="ECO:0007669"/>
    <property type="project" value="InterPro"/>
</dbReference>
<organism evidence="7 8">
    <name type="scientific">Ahniella affigens</name>
    <dbReference type="NCBI Taxonomy" id="2021234"/>
    <lineage>
        <taxon>Bacteria</taxon>
        <taxon>Pseudomonadati</taxon>
        <taxon>Pseudomonadota</taxon>
        <taxon>Gammaproteobacteria</taxon>
        <taxon>Lysobacterales</taxon>
        <taxon>Rhodanobacteraceae</taxon>
        <taxon>Ahniella</taxon>
    </lineage>
</organism>
<feature type="domain" description="Calx-beta" evidence="6">
    <location>
        <begin position="1077"/>
        <end position="1176"/>
    </location>
</feature>
<keyword evidence="4" id="KW-0813">Transport</keyword>
<dbReference type="SUPFAM" id="SSF141072">
    <property type="entry name" value="CalX-like"/>
    <property type="match status" value="10"/>
</dbReference>
<dbReference type="InterPro" id="IPR003644">
    <property type="entry name" value="Calx_beta"/>
</dbReference>
<dbReference type="InterPro" id="IPR006626">
    <property type="entry name" value="PbH1"/>
</dbReference>
<proteinExistence type="predicted"/>
<evidence type="ECO:0000259" key="6">
    <source>
        <dbReference type="SMART" id="SM00237"/>
    </source>
</evidence>
<dbReference type="GO" id="GO:0030001">
    <property type="term" value="P:metal ion transport"/>
    <property type="evidence" value="ECO:0007669"/>
    <property type="project" value="TreeGrafter"/>
</dbReference>
<dbReference type="PANTHER" id="PTHR11878:SF65">
    <property type="entry name" value="NA_CA-EXCHANGE PROTEIN, ISOFORM G"/>
    <property type="match status" value="1"/>
</dbReference>
<feature type="domain" description="Calx-beta" evidence="6">
    <location>
        <begin position="1759"/>
        <end position="1857"/>
    </location>
</feature>
<feature type="domain" description="Calx-beta" evidence="6">
    <location>
        <begin position="1188"/>
        <end position="1290"/>
    </location>
</feature>
<dbReference type="RefSeq" id="WP_106890790.1">
    <property type="nucleotide sequence ID" value="NZ_CP027860.1"/>
</dbReference>
<reference evidence="7 8" key="2">
    <citation type="submission" date="2018-03" db="EMBL/GenBank/DDBJ databases">
        <authorList>
            <person name="Keele B.F."/>
        </authorList>
    </citation>
    <scope>NUCLEOTIDE SEQUENCE [LARGE SCALE GENOMIC DNA]</scope>
    <source>
        <strain evidence="7 8">D13</strain>
    </source>
</reference>
<evidence type="ECO:0000256" key="2">
    <source>
        <dbReference type="ARBA" id="ARBA00022737"/>
    </source>
</evidence>
<feature type="transmembrane region" description="Helical" evidence="5">
    <location>
        <begin position="1897"/>
        <end position="1914"/>
    </location>
</feature>
<dbReference type="EMBL" id="CP027860">
    <property type="protein sequence ID" value="AVP96865.1"/>
    <property type="molecule type" value="Genomic_DNA"/>
</dbReference>
<name>A0A2P1PPU7_9GAMM</name>
<dbReference type="Pfam" id="PF03160">
    <property type="entry name" value="Calx-beta"/>
    <property type="match status" value="10"/>
</dbReference>
<keyword evidence="1" id="KW-0732">Signal</keyword>
<sequence>MGRWIGRLGLLCGLWVTQEVWAANFLVNSTGSQSDADASAPGGDDNVCDVDLATGGQQCTLRAAIQEANDQTGPHNITFQNSITLITLTNGLDNLTAPVTINGTTNNAASGNRVEINANNTGCFNLAETSTAANSKGARGSTIQNLVIRNCSGNGITLSGHGYTITGNRIGTNAAGAASDLNNDANDGHGISLSGTAAQPNSFPNVSALINDPPNNLGEIAAFVTALQAALTVIANPTFISSNLISGNKGDGIDLFTPSTVNVQVNANIVGLNQAGLLALPNGRGSGNGAGIRMSGGAYGNVIGPGNIVSGQNEDSSDDGIVISGDVLVPNFVFGNLVGLGSAPGTDVGNGDVGMFLDTKPDRNGVGADNPTGFSLFVGPANTVSDNRSDNGGGSLDAVNGDVSGGIVITGTAAGVRVYANIIGLGTFPAGGTPLGALEYGNKGNGIVVTTSNNQIGGSEVFEANLILANERHGILIRGGDVSNVRVQGNFIGASDPTGLGIFGFGNRGDGVYIVDASSVKVGGTGEFEDNVIAANGRHGIKVFDNGSESDSGWSNLFQRNQIYANDQNAADGIAGLGIDLDQTPNGVDAVDDTPDVDPNQAYGNFAQNAPILCTGAGTPDPLCTAGPSYNVGSGATAAQWTIKTRPNGSYRIESFQLADDGMTFLNEQTISTDASGRPTGAGCVAGLCSASISPATATDTRGSNLVMTATDLFLADVPPLNDAPPVPNSASNNTSEFSNIALVPNPGQLRFSLASYTVAEGVGNATITVQRVGGADGPVGVSYASSNGSANAGSDYSAVTSTLSWMDQDSADQTFAISIVDDGLDEDDETVNLTLSSPTGGATLAAPSTAVLTITDNDPIPSLSIADVTVAEGNVGTSNFQFTITLSAASSKPVSVTAASSVGSATAGVDYQVLPATVVNFAAGETSKPVNVLVNGDSAEEPDETFLLNLSAATNASILDPQALGTIANDDAGFSISDASAMESNVGTSSLSFTITRTTGSGAASVMVTSSDGTATLADNDYQALAATTVNFADGQTSAPVALTINGDTRFEADETVNVTISNPVGGSIVDATGIGTIQNDDSQPMVSISDVSQVEGNAGNTAFAFAVTLSNPSAQTVSVSAQTNDSSANAGSDYASLPLTVLTFVPGDVSETVLVQVSGDVTNEPNETFSVDLTGPNNASVLDAQGIGTIQNDDAAGAEFNIDDVSVQEGNAGTQLLTFTVSRTQSTGAASVQVQSADGTATLADADYLALALTTLSFADGDASETVSVTINGDLQFEADEVLSVILTNPVNAAINDGTGVGTIGNDDAAPSISISDVSLVEGNAGTTAFQFTVSLSNPSSQPVTVMAASANGSATAGSDYTILPATMVSFVPGDVSEIIAVDVSGDVTDEPTETFFVNLTAASNATIADAQGQGTIQNDDGASALFSIADASVVEGNAGTVQLSFVVTRSNATGAASVTGSTADGSATAAGNDYLPVAAQVLNFVDGDATETLLVTVNGDVTFESDELLGVTLSNPVNGAIGDGNAVGTISNDDAQPSLSISDVSQPEGAAGSAAFTFDVILSNPSSQVISVTVQSVAGSATAGTDYQALPATMLSFAPGDVQETASVLVNGDLVDEADETFQVTLSAPSNASILDAQGLGTILNDDAAGGNFSISDASVVEGNAGTTLLTFTVSRDQTVGVASVQVSSLDGTATVVDNDYVSLPVTTLAFADGDGVATVQVTVNGDDRFELNETMSLVLANPVNAGIADASGIGTLQNDDPLPGISISDLTQAEGNSGTSTFAFVVALTNPSSQVISVNVASTPISASSGADFAAVPMTTINFAPGTLSQTVNVSVFGDLLNEADETFTLDLSNPVNATINDTQGVGTIQDEDAVGQGAGAIRIPSLDAAGRWVLLILIGLLGMSVLAGARPRA</sequence>
<keyword evidence="5" id="KW-0472">Membrane</keyword>
<dbReference type="InterPro" id="IPR051171">
    <property type="entry name" value="CaCA"/>
</dbReference>
<dbReference type="PANTHER" id="PTHR11878">
    <property type="entry name" value="SODIUM/CALCIUM EXCHANGER"/>
    <property type="match status" value="1"/>
</dbReference>
<protein>
    <recommendedName>
        <fullName evidence="6">Calx-beta domain-containing protein</fullName>
    </recommendedName>
</protein>
<gene>
    <name evidence="7" type="ORF">C7S18_06465</name>
</gene>
<dbReference type="InterPro" id="IPR038081">
    <property type="entry name" value="CalX-like_sf"/>
</dbReference>
<evidence type="ECO:0000313" key="8">
    <source>
        <dbReference type="Proteomes" id="UP000241074"/>
    </source>
</evidence>
<dbReference type="OrthoDB" id="5931607at2"/>
<accession>A0A2P1PPU7</accession>
<evidence type="ECO:0000256" key="1">
    <source>
        <dbReference type="ARBA" id="ARBA00022729"/>
    </source>
</evidence>
<keyword evidence="5" id="KW-1133">Transmembrane helix</keyword>
<evidence type="ECO:0000256" key="4">
    <source>
        <dbReference type="ARBA" id="ARBA00023065"/>
    </source>
</evidence>
<dbReference type="KEGG" id="xba:C7S18_06465"/>